<sequence length="104" mass="12010">MENNIIKIYENKKEVLESAKCEIFGALEPSELIGSVFTLTKLKMSLKKAENQFKEFSKPYQDAIKSAKEDLDELENDIKAKFLETYKESEVIVPKRQFNTQTGK</sequence>
<keyword evidence="1" id="KW-0175">Coiled coil</keyword>
<dbReference type="RefSeq" id="WP_311761881.1">
    <property type="nucleotide sequence ID" value="NZ_JAVRQI010000062.1"/>
</dbReference>
<feature type="coiled-coil region" evidence="1">
    <location>
        <begin position="57"/>
        <end position="84"/>
    </location>
</feature>
<evidence type="ECO:0000256" key="1">
    <source>
        <dbReference type="SAM" id="Coils"/>
    </source>
</evidence>
<evidence type="ECO:0000313" key="2">
    <source>
        <dbReference type="EMBL" id="MDT1064803.1"/>
    </source>
</evidence>
<comment type="caution">
    <text evidence="2">The sequence shown here is derived from an EMBL/GenBank/DDBJ whole genome shotgun (WGS) entry which is preliminary data.</text>
</comment>
<reference evidence="3" key="1">
    <citation type="submission" date="2023-07" db="EMBL/GenBank/DDBJ databases">
        <title>Characterization of two Paracoccaceae strains isolated from Phycosphere and proposal of Xinfangfangia lacusdiani sp. nov.</title>
        <authorList>
            <person name="Deng Y."/>
            <person name="Zhang Y.Q."/>
        </authorList>
    </citation>
    <scope>NUCLEOTIDE SEQUENCE [LARGE SCALE GENOMIC DNA]</scope>
    <source>
        <strain evidence="3">CPCC 101403</strain>
    </source>
</reference>
<keyword evidence="3" id="KW-1185">Reference proteome</keyword>
<protein>
    <submittedName>
        <fullName evidence="2">Uncharacterized protein</fullName>
    </submittedName>
</protein>
<evidence type="ECO:0000313" key="3">
    <source>
        <dbReference type="Proteomes" id="UP001251085"/>
    </source>
</evidence>
<name>A0ABU3EKP8_9RHOB</name>
<dbReference type="EMBL" id="JAVRQI010000062">
    <property type="protein sequence ID" value="MDT1064803.1"/>
    <property type="molecule type" value="Genomic_DNA"/>
</dbReference>
<proteinExistence type="predicted"/>
<accession>A0ABU3EKP8</accession>
<dbReference type="Proteomes" id="UP001251085">
    <property type="component" value="Unassembled WGS sequence"/>
</dbReference>
<organism evidence="2 3">
    <name type="scientific">Paracoccus broussonetiae</name>
    <dbReference type="NCBI Taxonomy" id="3075834"/>
    <lineage>
        <taxon>Bacteria</taxon>
        <taxon>Pseudomonadati</taxon>
        <taxon>Pseudomonadota</taxon>
        <taxon>Alphaproteobacteria</taxon>
        <taxon>Rhodobacterales</taxon>
        <taxon>Paracoccaceae</taxon>
        <taxon>Paracoccus</taxon>
    </lineage>
</organism>
<gene>
    <name evidence="2" type="ORF">RM190_23335</name>
</gene>